<dbReference type="EMBL" id="JADJZA010000008">
    <property type="protein sequence ID" value="MBK9298312.1"/>
    <property type="molecule type" value="Genomic_DNA"/>
</dbReference>
<feature type="region of interest" description="Disordered" evidence="1">
    <location>
        <begin position="80"/>
        <end position="129"/>
    </location>
</feature>
<proteinExistence type="predicted"/>
<name>A0A936NG38_9ACTN</name>
<organism evidence="2 3">
    <name type="scientific">Candidatus Neomicrothrix subdominans</name>
    <dbReference type="NCBI Taxonomy" id="2954438"/>
    <lineage>
        <taxon>Bacteria</taxon>
        <taxon>Bacillati</taxon>
        <taxon>Actinomycetota</taxon>
        <taxon>Acidimicrobiia</taxon>
        <taxon>Acidimicrobiales</taxon>
        <taxon>Microthrixaceae</taxon>
        <taxon>Candidatus Neomicrothrix</taxon>
    </lineage>
</organism>
<protein>
    <submittedName>
        <fullName evidence="2">Uncharacterized protein</fullName>
    </submittedName>
</protein>
<evidence type="ECO:0000313" key="2">
    <source>
        <dbReference type="EMBL" id="MBK9298312.1"/>
    </source>
</evidence>
<comment type="caution">
    <text evidence="2">The sequence shown here is derived from an EMBL/GenBank/DDBJ whole genome shotgun (WGS) entry which is preliminary data.</text>
</comment>
<gene>
    <name evidence="2" type="ORF">IPN02_16020</name>
</gene>
<dbReference type="Proteomes" id="UP000727993">
    <property type="component" value="Unassembled WGS sequence"/>
</dbReference>
<evidence type="ECO:0000313" key="3">
    <source>
        <dbReference type="Proteomes" id="UP000727993"/>
    </source>
</evidence>
<reference evidence="2 3" key="1">
    <citation type="submission" date="2020-10" db="EMBL/GenBank/DDBJ databases">
        <title>Connecting structure to function with the recovery of over 1000 high-quality activated sludge metagenome-assembled genomes encoding full-length rRNA genes using long-read sequencing.</title>
        <authorList>
            <person name="Singleton C.M."/>
            <person name="Petriglieri F."/>
            <person name="Kristensen J.M."/>
            <person name="Kirkegaard R.H."/>
            <person name="Michaelsen T.Y."/>
            <person name="Andersen M.H."/>
            <person name="Karst S.M."/>
            <person name="Dueholm M.S."/>
            <person name="Nielsen P.H."/>
            <person name="Albertsen M."/>
        </authorList>
    </citation>
    <scope>NUCLEOTIDE SEQUENCE [LARGE SCALE GENOMIC DNA]</scope>
    <source>
        <strain evidence="2">Lyne_18-Q3-R50-59_MAXAC.006</strain>
    </source>
</reference>
<accession>A0A936NG38</accession>
<evidence type="ECO:0000256" key="1">
    <source>
        <dbReference type="SAM" id="MobiDB-lite"/>
    </source>
</evidence>
<sequence length="182" mass="18982">MSPVGPSGSEDSSGDVLFDTPLARLAIGSAGVVDRLITRTQGQVALGLTLGRLVGAKAGLPVHAPVVAMLDRPRLHPVRSMARSSNVTPLRPTDRLSAVGPSSDVGASQVAVAEEPAASEQPPVPTSDELAIPSYDELAASQVVKRLPGLDAAELAAIGTYERAHRGRRTILTRIRQLQSTQ</sequence>
<dbReference type="AlphaFoldDB" id="A0A936NG38"/>